<protein>
    <submittedName>
        <fullName evidence="2">Uncharacterized protein</fullName>
    </submittedName>
</protein>
<sequence>MKRILFILALLCLENTLHAQYVYTIKADSVKITNTCDTAELIIENHTQNVPGFLFNKGKGRTEFRRGLLKLNDSIYVVGGDTLRMNPWLQGGNRFGTTGKFGTLDNYDIDFYTNNTNRGRWATSGNLIIGSTGDEGQKFQVRSAIGSGLSINPTLSRDGDRIMLGGYLNTSDGQNVLLRTSNDYGSTYRSVLVERDGFIGLGTKAPYSWTVGDPLIRCHANGEVSIMTSLLSFGNTDGPWNSSALITAVSNTNEWLMGQTEYPRGQNHYYFGTKLSGNFDGAKRAPLWISGRTLNFYTGATDAEAVRITEGQNVLIGAPNDNGSKLQVNGDFSQTGSFKASFGNGVLFDMLNSKTRMYSESQIYYQSNSTGDQHYFTNAIGTAFTGTFVTVDPGPYPALPDNQLSLKVYGNMAKIIYRQWRLIWQAI</sequence>
<keyword evidence="1" id="KW-0732">Signal</keyword>
<reference evidence="2 3" key="1">
    <citation type="submission" date="2016-03" db="EMBL/GenBank/DDBJ databases">
        <title>Niastella vici sp. nov., isolated from farmland soil.</title>
        <authorList>
            <person name="Chen L."/>
            <person name="Wang D."/>
            <person name="Yang S."/>
            <person name="Wang G."/>
        </authorList>
    </citation>
    <scope>NUCLEOTIDE SEQUENCE [LARGE SCALE GENOMIC DNA]</scope>
    <source>
        <strain evidence="2 3">DJ57</strain>
    </source>
</reference>
<evidence type="ECO:0000256" key="1">
    <source>
        <dbReference type="SAM" id="SignalP"/>
    </source>
</evidence>
<feature type="chain" id="PRO_5010726108" evidence="1">
    <location>
        <begin position="20"/>
        <end position="427"/>
    </location>
</feature>
<dbReference type="EMBL" id="LVYD01000105">
    <property type="protein sequence ID" value="OQP57956.1"/>
    <property type="molecule type" value="Genomic_DNA"/>
</dbReference>
<comment type="caution">
    <text evidence="2">The sequence shown here is derived from an EMBL/GenBank/DDBJ whole genome shotgun (WGS) entry which is preliminary data.</text>
</comment>
<feature type="signal peptide" evidence="1">
    <location>
        <begin position="1"/>
        <end position="19"/>
    </location>
</feature>
<gene>
    <name evidence="2" type="ORF">A3860_39570</name>
</gene>
<dbReference type="AlphaFoldDB" id="A0A1V9FIB4"/>
<dbReference type="RefSeq" id="WP_081155475.1">
    <property type="nucleotide sequence ID" value="NZ_LVYD01000105.1"/>
</dbReference>
<proteinExistence type="predicted"/>
<keyword evidence="3" id="KW-1185">Reference proteome</keyword>
<dbReference type="STRING" id="1703345.A3860_39570"/>
<dbReference type="OrthoDB" id="677228at2"/>
<evidence type="ECO:0000313" key="2">
    <source>
        <dbReference type="EMBL" id="OQP57956.1"/>
    </source>
</evidence>
<accession>A0A1V9FIB4</accession>
<evidence type="ECO:0000313" key="3">
    <source>
        <dbReference type="Proteomes" id="UP000192796"/>
    </source>
</evidence>
<name>A0A1V9FIB4_9BACT</name>
<dbReference type="Proteomes" id="UP000192796">
    <property type="component" value="Unassembled WGS sequence"/>
</dbReference>
<organism evidence="2 3">
    <name type="scientific">Niastella vici</name>
    <dbReference type="NCBI Taxonomy" id="1703345"/>
    <lineage>
        <taxon>Bacteria</taxon>
        <taxon>Pseudomonadati</taxon>
        <taxon>Bacteroidota</taxon>
        <taxon>Chitinophagia</taxon>
        <taxon>Chitinophagales</taxon>
        <taxon>Chitinophagaceae</taxon>
        <taxon>Niastella</taxon>
    </lineage>
</organism>